<evidence type="ECO:0000313" key="10">
    <source>
        <dbReference type="Proteomes" id="UP001302316"/>
    </source>
</evidence>
<keyword evidence="9" id="KW-0969">Cilium</keyword>
<dbReference type="EMBL" id="JAYGII010000001">
    <property type="protein sequence ID" value="MEA5444234.1"/>
    <property type="molecule type" value="Genomic_DNA"/>
</dbReference>
<dbReference type="Gene3D" id="3.90.1210.10">
    <property type="entry name" value="Antifreeze-like/N-acetylneuraminic acid synthase C-terminal domain"/>
    <property type="match status" value="1"/>
</dbReference>
<organism evidence="9 10">
    <name type="scientific">Natronospira elongata</name>
    <dbReference type="NCBI Taxonomy" id="3110268"/>
    <lineage>
        <taxon>Bacteria</taxon>
        <taxon>Pseudomonadati</taxon>
        <taxon>Pseudomonadota</taxon>
        <taxon>Gammaproteobacteria</taxon>
        <taxon>Natronospirales</taxon>
        <taxon>Natronospiraceae</taxon>
        <taxon>Natronospira</taxon>
    </lineage>
</organism>
<dbReference type="InterPro" id="IPR017585">
    <property type="entry name" value="SAF_FlgA"/>
</dbReference>
<reference evidence="9 10" key="1">
    <citation type="submission" date="2023-12" db="EMBL/GenBank/DDBJ databases">
        <title>Whole-genome sequencing of halo(alkali)philic microorganisms from hypersaline lakes.</title>
        <authorList>
            <person name="Sorokin D.Y."/>
            <person name="Merkel A.Y."/>
            <person name="Messina E."/>
            <person name="Yakimov M."/>
        </authorList>
    </citation>
    <scope>NUCLEOTIDE SEQUENCE [LARGE SCALE GENOMIC DNA]</scope>
    <source>
        <strain evidence="9 10">AB-CW1</strain>
    </source>
</reference>
<keyword evidence="9" id="KW-0282">Flagellum</keyword>
<evidence type="ECO:0000256" key="7">
    <source>
        <dbReference type="RuleBase" id="RU362063"/>
    </source>
</evidence>
<comment type="similarity">
    <text evidence="2 7">Belongs to the FlgA family.</text>
</comment>
<proteinExistence type="inferred from homology"/>
<dbReference type="Gene3D" id="2.30.30.760">
    <property type="match status" value="1"/>
</dbReference>
<dbReference type="PANTHER" id="PTHR36307:SF1">
    <property type="entry name" value="FLAGELLA BASAL BODY P-RING FORMATION PROTEIN FLGA"/>
    <property type="match status" value="1"/>
</dbReference>
<dbReference type="Proteomes" id="UP001302316">
    <property type="component" value="Unassembled WGS sequence"/>
</dbReference>
<sequence>MNRHFFLLSTLLLALWALPAAASDWQDPDSIRDAAEGFVQAQMGDNGQVRARAGNVDQRLRLRRCEQGLETFLPSGRELGGSNTTVGVRCPGPVQWRLFVSVETEVLAPVVVANGVLQRGQVLGPEDISLQERNTGSLRREFFTSPDEVVGMRLRRNLSPGSVIQANHLDIQRLVERGQRVRLLARGESVEVSMAGEALQNGARGQRIRVRNLSSGKELEGVVSGEGTVKIRF</sequence>
<dbReference type="InterPro" id="IPR013974">
    <property type="entry name" value="SAF"/>
</dbReference>
<dbReference type="Pfam" id="PF17656">
    <property type="entry name" value="ChapFlgA_N"/>
    <property type="match status" value="1"/>
</dbReference>
<feature type="domain" description="SAF" evidence="8">
    <location>
        <begin position="108"/>
        <end position="170"/>
    </location>
</feature>
<comment type="subcellular location">
    <subcellularLocation>
        <location evidence="1 7">Periplasm</location>
    </subcellularLocation>
</comment>
<evidence type="ECO:0000259" key="8">
    <source>
        <dbReference type="SMART" id="SM00858"/>
    </source>
</evidence>
<dbReference type="Pfam" id="PF13144">
    <property type="entry name" value="ChapFlgA"/>
    <property type="match status" value="1"/>
</dbReference>
<dbReference type="SMART" id="SM00858">
    <property type="entry name" value="SAF"/>
    <property type="match status" value="1"/>
</dbReference>
<comment type="function">
    <text evidence="6 7">Involved in the assembly process of the P-ring formation. It may associate with FlgF on the rod constituting a structure essential for the P-ring assembly or may act as a modulator protein for the P-ring assembly.</text>
</comment>
<keyword evidence="4 7" id="KW-0732">Signal</keyword>
<comment type="caution">
    <text evidence="9">The sequence shown here is derived from an EMBL/GenBank/DDBJ whole genome shotgun (WGS) entry which is preliminary data.</text>
</comment>
<feature type="signal peptide" evidence="7">
    <location>
        <begin position="1"/>
        <end position="22"/>
    </location>
</feature>
<evidence type="ECO:0000256" key="1">
    <source>
        <dbReference type="ARBA" id="ARBA00004418"/>
    </source>
</evidence>
<evidence type="ECO:0000256" key="3">
    <source>
        <dbReference type="ARBA" id="ARBA00014754"/>
    </source>
</evidence>
<dbReference type="GO" id="GO:0042597">
    <property type="term" value="C:periplasmic space"/>
    <property type="evidence" value="ECO:0007669"/>
    <property type="project" value="UniProtKB-SubCell"/>
</dbReference>
<keyword evidence="9" id="KW-0966">Cell projection</keyword>
<evidence type="ECO:0000256" key="5">
    <source>
        <dbReference type="ARBA" id="ARBA00022764"/>
    </source>
</evidence>
<gene>
    <name evidence="9" type="primary">flgA</name>
    <name evidence="9" type="ORF">VCB98_00185</name>
</gene>
<keyword evidence="7" id="KW-1005">Bacterial flagellum biogenesis</keyword>
<feature type="chain" id="PRO_5042662487" description="Flagella basal body P-ring formation protein FlgA" evidence="7">
    <location>
        <begin position="23"/>
        <end position="233"/>
    </location>
</feature>
<evidence type="ECO:0000256" key="4">
    <source>
        <dbReference type="ARBA" id="ARBA00022729"/>
    </source>
</evidence>
<dbReference type="PANTHER" id="PTHR36307">
    <property type="entry name" value="FLAGELLA BASAL BODY P-RING FORMATION PROTEIN FLGA"/>
    <property type="match status" value="1"/>
</dbReference>
<evidence type="ECO:0000313" key="9">
    <source>
        <dbReference type="EMBL" id="MEA5444234.1"/>
    </source>
</evidence>
<dbReference type="InterPro" id="IPR039246">
    <property type="entry name" value="Flagellar_FlgA"/>
</dbReference>
<dbReference type="RefSeq" id="WP_346049232.1">
    <property type="nucleotide sequence ID" value="NZ_JAYGII010000001.1"/>
</dbReference>
<keyword evidence="10" id="KW-1185">Reference proteome</keyword>
<protein>
    <recommendedName>
        <fullName evidence="3 7">Flagella basal body P-ring formation protein FlgA</fullName>
    </recommendedName>
</protein>
<dbReference type="InterPro" id="IPR041231">
    <property type="entry name" value="FlgA_N"/>
</dbReference>
<dbReference type="CDD" id="cd11614">
    <property type="entry name" value="SAF_CpaB_FlgA_like"/>
    <property type="match status" value="1"/>
</dbReference>
<evidence type="ECO:0000256" key="6">
    <source>
        <dbReference type="ARBA" id="ARBA00025643"/>
    </source>
</evidence>
<dbReference type="NCBIfam" id="TIGR03170">
    <property type="entry name" value="flgA_cterm"/>
    <property type="match status" value="1"/>
</dbReference>
<evidence type="ECO:0000256" key="2">
    <source>
        <dbReference type="ARBA" id="ARBA00010474"/>
    </source>
</evidence>
<accession>A0AAP6JG88</accession>
<dbReference type="AlphaFoldDB" id="A0AAP6JG88"/>
<name>A0AAP6JG88_9GAMM</name>
<dbReference type="GO" id="GO:0044780">
    <property type="term" value="P:bacterial-type flagellum assembly"/>
    <property type="evidence" value="ECO:0007669"/>
    <property type="project" value="InterPro"/>
</dbReference>
<keyword evidence="5 7" id="KW-0574">Periplasm</keyword>